<organism evidence="3 4">
    <name type="scientific">Desmophyllum pertusum</name>
    <dbReference type="NCBI Taxonomy" id="174260"/>
    <lineage>
        <taxon>Eukaryota</taxon>
        <taxon>Metazoa</taxon>
        <taxon>Cnidaria</taxon>
        <taxon>Anthozoa</taxon>
        <taxon>Hexacorallia</taxon>
        <taxon>Scleractinia</taxon>
        <taxon>Caryophylliina</taxon>
        <taxon>Caryophylliidae</taxon>
        <taxon>Desmophyllum</taxon>
    </lineage>
</organism>
<comment type="caution">
    <text evidence="3">The sequence shown here is derived from an EMBL/GenBank/DDBJ whole genome shotgun (WGS) entry which is preliminary data.</text>
</comment>
<keyword evidence="1" id="KW-0472">Membrane</keyword>
<keyword evidence="3" id="KW-0560">Oxidoreductase</keyword>
<feature type="transmembrane region" description="Helical" evidence="1">
    <location>
        <begin position="54"/>
        <end position="71"/>
    </location>
</feature>
<feature type="domain" description="Fatty acyl-CoA reductase C-terminal" evidence="2">
    <location>
        <begin position="1"/>
        <end position="36"/>
    </location>
</feature>
<accession>A0A9X0A050</accession>
<dbReference type="EMBL" id="MU825409">
    <property type="protein sequence ID" value="KAJ7391036.1"/>
    <property type="molecule type" value="Genomic_DNA"/>
</dbReference>
<evidence type="ECO:0000313" key="3">
    <source>
        <dbReference type="EMBL" id="KAJ7391036.1"/>
    </source>
</evidence>
<gene>
    <name evidence="3" type="primary">FAR2_2</name>
    <name evidence="3" type="ORF">OS493_021057</name>
</gene>
<dbReference type="EC" id="1.2.1.84" evidence="3"/>
<protein>
    <submittedName>
        <fullName evidence="3">Fatty acyl-CoA reductase 2</fullName>
        <ecNumber evidence="3">1.2.1.84</ecNumber>
    </submittedName>
</protein>
<keyword evidence="4" id="KW-1185">Reference proteome</keyword>
<keyword evidence="1" id="KW-0812">Transmembrane</keyword>
<dbReference type="OrthoDB" id="429813at2759"/>
<sequence length="102" mass="12115">MSPQDRETFNFDVEKMDWDTYLVRFVLGLKKYLLKEDLANLPVAQSRIRRLRNIRWTAYFCLFLFGSWLVIKRFPAAQTAWTQCLTGVHRLSLALEPFKLSN</sequence>
<reference evidence="3" key="1">
    <citation type="submission" date="2023-01" db="EMBL/GenBank/DDBJ databases">
        <title>Genome assembly of the deep-sea coral Lophelia pertusa.</title>
        <authorList>
            <person name="Herrera S."/>
            <person name="Cordes E."/>
        </authorList>
    </citation>
    <scope>NUCLEOTIDE SEQUENCE</scope>
    <source>
        <strain evidence="3">USNM1676648</strain>
        <tissue evidence="3">Polyp</tissue>
    </source>
</reference>
<dbReference type="Pfam" id="PF03015">
    <property type="entry name" value="Sterile"/>
    <property type="match status" value="1"/>
</dbReference>
<evidence type="ECO:0000259" key="2">
    <source>
        <dbReference type="Pfam" id="PF03015"/>
    </source>
</evidence>
<proteinExistence type="predicted"/>
<evidence type="ECO:0000256" key="1">
    <source>
        <dbReference type="SAM" id="Phobius"/>
    </source>
</evidence>
<dbReference type="CDD" id="cd09071">
    <property type="entry name" value="FAR_C"/>
    <property type="match status" value="1"/>
</dbReference>
<dbReference type="InterPro" id="IPR033640">
    <property type="entry name" value="FAR_C"/>
</dbReference>
<dbReference type="AlphaFoldDB" id="A0A9X0A050"/>
<evidence type="ECO:0000313" key="4">
    <source>
        <dbReference type="Proteomes" id="UP001163046"/>
    </source>
</evidence>
<dbReference type="Proteomes" id="UP001163046">
    <property type="component" value="Unassembled WGS sequence"/>
</dbReference>
<name>A0A9X0A050_9CNID</name>
<dbReference type="GO" id="GO:0102965">
    <property type="term" value="F:alcohol-forming long-chain fatty acyl-CoA reductase activity"/>
    <property type="evidence" value="ECO:0007669"/>
    <property type="project" value="UniProtKB-EC"/>
</dbReference>
<keyword evidence="1" id="KW-1133">Transmembrane helix</keyword>